<dbReference type="AlphaFoldDB" id="A0A2V1K746"/>
<evidence type="ECO:0000313" key="1">
    <source>
        <dbReference type="EMBL" id="PWF25305.1"/>
    </source>
</evidence>
<protein>
    <recommendedName>
        <fullName evidence="3">DUF4279 domain-containing protein</fullName>
    </recommendedName>
</protein>
<dbReference type="EMBL" id="QETA01000001">
    <property type="protein sequence ID" value="PWF25305.1"/>
    <property type="molecule type" value="Genomic_DNA"/>
</dbReference>
<dbReference type="RefSeq" id="WP_109060706.1">
    <property type="nucleotide sequence ID" value="NZ_QETA01000001.1"/>
</dbReference>
<organism evidence="1 2">
    <name type="scientific">Corticimicrobacter populi</name>
    <dbReference type="NCBI Taxonomy" id="2175229"/>
    <lineage>
        <taxon>Bacteria</taxon>
        <taxon>Pseudomonadati</taxon>
        <taxon>Pseudomonadota</taxon>
        <taxon>Betaproteobacteria</taxon>
        <taxon>Burkholderiales</taxon>
        <taxon>Alcaligenaceae</taxon>
        <taxon>Corticimicrobacter</taxon>
    </lineage>
</organism>
<proteinExistence type="predicted"/>
<dbReference type="Proteomes" id="UP000245212">
    <property type="component" value="Unassembled WGS sequence"/>
</dbReference>
<gene>
    <name evidence="1" type="ORF">DD235_03940</name>
</gene>
<evidence type="ECO:0008006" key="3">
    <source>
        <dbReference type="Google" id="ProtNLM"/>
    </source>
</evidence>
<name>A0A2V1K746_9BURK</name>
<evidence type="ECO:0000313" key="2">
    <source>
        <dbReference type="Proteomes" id="UP000245212"/>
    </source>
</evidence>
<reference evidence="2" key="1">
    <citation type="submission" date="2018-05" db="EMBL/GenBank/DDBJ databases">
        <authorList>
            <person name="Li Y."/>
        </authorList>
    </citation>
    <scope>NUCLEOTIDE SEQUENCE [LARGE SCALE GENOMIC DNA]</scope>
    <source>
        <strain evidence="2">3d-2-2</strain>
    </source>
</reference>
<sequence>MIYKTIESRHAVWVSTENSFETIRANFIKKKGGSGFEKDFRIRNRFVDEDHAVSLWLPEGNMAGFEYMVEDVLAACEKRMGPAQITYIFALEDFDYDAGIRENEVLTFLGNLNLRFRIRDWAAERSMCQGG</sequence>
<accession>A0A2V1K746</accession>
<keyword evidence="2" id="KW-1185">Reference proteome</keyword>
<comment type="caution">
    <text evidence="1">The sequence shown here is derived from an EMBL/GenBank/DDBJ whole genome shotgun (WGS) entry which is preliminary data.</text>
</comment>